<dbReference type="RefSeq" id="WP_200231431.1">
    <property type="nucleotide sequence ID" value="NZ_NRRT01000069.1"/>
</dbReference>
<comment type="caution">
    <text evidence="1">The sequence shown here is derived from an EMBL/GenBank/DDBJ whole genome shotgun (WGS) entry which is preliminary data.</text>
</comment>
<protein>
    <submittedName>
        <fullName evidence="1">Uncharacterized protein</fullName>
    </submittedName>
</protein>
<evidence type="ECO:0000313" key="1">
    <source>
        <dbReference type="EMBL" id="MBK1714668.1"/>
    </source>
</evidence>
<evidence type="ECO:0000313" key="2">
    <source>
        <dbReference type="Proteomes" id="UP001041814"/>
    </source>
</evidence>
<gene>
    <name evidence="1" type="ORF">CKO43_18020</name>
</gene>
<proteinExistence type="predicted"/>
<sequence length="80" mass="8351">MRTVAPVFASTTPGPLRRLAAQLLAATSRLLAQLACALQSERSFSGGKSVLEFYAEAGAPEGALYLDGELVGRISGVTRL</sequence>
<keyword evidence="2" id="KW-1185">Reference proteome</keyword>
<organism evidence="1 2">
    <name type="scientific">Rubrivivax gelatinosus</name>
    <name type="common">Rhodocyclus gelatinosus</name>
    <name type="synonym">Rhodopseudomonas gelatinosa</name>
    <dbReference type="NCBI Taxonomy" id="28068"/>
    <lineage>
        <taxon>Bacteria</taxon>
        <taxon>Pseudomonadati</taxon>
        <taxon>Pseudomonadota</taxon>
        <taxon>Betaproteobacteria</taxon>
        <taxon>Burkholderiales</taxon>
        <taxon>Sphaerotilaceae</taxon>
        <taxon>Rubrivivax</taxon>
    </lineage>
</organism>
<name>A0ABS1DYP1_RUBGE</name>
<dbReference type="EMBL" id="NRRU01000076">
    <property type="protein sequence ID" value="MBK1714668.1"/>
    <property type="molecule type" value="Genomic_DNA"/>
</dbReference>
<dbReference type="Proteomes" id="UP001041814">
    <property type="component" value="Unassembled WGS sequence"/>
</dbReference>
<reference evidence="1" key="2">
    <citation type="journal article" date="2020" name="Microorganisms">
        <title>Osmotic Adaptation and Compatible Solute Biosynthesis of Phototrophic Bacteria as Revealed from Genome Analyses.</title>
        <authorList>
            <person name="Imhoff J.F."/>
            <person name="Rahn T."/>
            <person name="Kunzel S."/>
            <person name="Keller A."/>
            <person name="Neulinger S.C."/>
        </authorList>
    </citation>
    <scope>NUCLEOTIDE SEQUENCE</scope>
    <source>
        <strain evidence="1">IM 151</strain>
    </source>
</reference>
<accession>A0ABS1DYP1</accession>
<reference evidence="1" key="1">
    <citation type="submission" date="2017-08" db="EMBL/GenBank/DDBJ databases">
        <authorList>
            <person name="Imhoff J.F."/>
            <person name="Rahn T."/>
            <person name="Kuenzel S."/>
            <person name="Neulinger S.C."/>
        </authorList>
    </citation>
    <scope>NUCLEOTIDE SEQUENCE</scope>
    <source>
        <strain evidence="1">IM 151</strain>
    </source>
</reference>